<organism evidence="1">
    <name type="scientific">Rhizophora mucronata</name>
    <name type="common">Asiatic mangrove</name>
    <dbReference type="NCBI Taxonomy" id="61149"/>
    <lineage>
        <taxon>Eukaryota</taxon>
        <taxon>Viridiplantae</taxon>
        <taxon>Streptophyta</taxon>
        <taxon>Embryophyta</taxon>
        <taxon>Tracheophyta</taxon>
        <taxon>Spermatophyta</taxon>
        <taxon>Magnoliopsida</taxon>
        <taxon>eudicotyledons</taxon>
        <taxon>Gunneridae</taxon>
        <taxon>Pentapetalae</taxon>
        <taxon>rosids</taxon>
        <taxon>fabids</taxon>
        <taxon>Malpighiales</taxon>
        <taxon>Rhizophoraceae</taxon>
        <taxon>Rhizophora</taxon>
    </lineage>
</organism>
<evidence type="ECO:0000313" key="1">
    <source>
        <dbReference type="EMBL" id="MBX43685.1"/>
    </source>
</evidence>
<dbReference type="AlphaFoldDB" id="A0A2P2NMK8"/>
<reference evidence="1" key="1">
    <citation type="submission" date="2018-02" db="EMBL/GenBank/DDBJ databases">
        <title>Rhizophora mucronata_Transcriptome.</title>
        <authorList>
            <person name="Meera S.P."/>
            <person name="Sreeshan A."/>
            <person name="Augustine A."/>
        </authorList>
    </citation>
    <scope>NUCLEOTIDE SEQUENCE</scope>
    <source>
        <tissue evidence="1">Leaf</tissue>
    </source>
</reference>
<protein>
    <submittedName>
        <fullName evidence="1">Uncharacterized protein</fullName>
    </submittedName>
</protein>
<sequence length="74" mass="8511">MSKLIQGLCSPSIQQYTRRKWGINFKLTRIVFSVIIKLQASKPVLTKKGTTAGNFKYDKFPSFSSRTQKEIKLE</sequence>
<accession>A0A2P2NMK8</accession>
<dbReference type="EMBL" id="GGEC01063201">
    <property type="protein sequence ID" value="MBX43685.1"/>
    <property type="molecule type" value="Transcribed_RNA"/>
</dbReference>
<proteinExistence type="predicted"/>
<name>A0A2P2NMK8_RHIMU</name>